<protein>
    <submittedName>
        <fullName evidence="1">Uncharacterized protein</fullName>
    </submittedName>
</protein>
<evidence type="ECO:0000313" key="1">
    <source>
        <dbReference type="EMBL" id="KAJ3479641.1"/>
    </source>
</evidence>
<evidence type="ECO:0000313" key="2">
    <source>
        <dbReference type="Proteomes" id="UP001212997"/>
    </source>
</evidence>
<reference evidence="1" key="1">
    <citation type="submission" date="2022-07" db="EMBL/GenBank/DDBJ databases">
        <title>Genome Sequence of Physisporinus lineatus.</title>
        <authorList>
            <person name="Buettner E."/>
        </authorList>
    </citation>
    <scope>NUCLEOTIDE SEQUENCE</scope>
    <source>
        <strain evidence="1">VT162</strain>
    </source>
</reference>
<dbReference type="EMBL" id="JANAWD010000426">
    <property type="protein sequence ID" value="KAJ3479641.1"/>
    <property type="molecule type" value="Genomic_DNA"/>
</dbReference>
<dbReference type="Proteomes" id="UP001212997">
    <property type="component" value="Unassembled WGS sequence"/>
</dbReference>
<organism evidence="1 2">
    <name type="scientific">Meripilus lineatus</name>
    <dbReference type="NCBI Taxonomy" id="2056292"/>
    <lineage>
        <taxon>Eukaryota</taxon>
        <taxon>Fungi</taxon>
        <taxon>Dikarya</taxon>
        <taxon>Basidiomycota</taxon>
        <taxon>Agaricomycotina</taxon>
        <taxon>Agaricomycetes</taxon>
        <taxon>Polyporales</taxon>
        <taxon>Meripilaceae</taxon>
        <taxon>Meripilus</taxon>
    </lineage>
</organism>
<comment type="caution">
    <text evidence="1">The sequence shown here is derived from an EMBL/GenBank/DDBJ whole genome shotgun (WGS) entry which is preliminary data.</text>
</comment>
<sequence>MVVFVLTFVKTFRERKRTVAGVTSVQDLMLRDGALYFAIMACANAANTMTYYFLKPQLKGTLSGFTTNLSSTMLSRLMLKIRQEILVPGAYTFSLGTGRETPDLRLDFRASDISHEEGSMETGVGPGSEVHEADVGCVHGLHEANQSIS</sequence>
<keyword evidence="2" id="KW-1185">Reference proteome</keyword>
<accession>A0AAD5YDI9</accession>
<dbReference type="AlphaFoldDB" id="A0AAD5YDI9"/>
<name>A0AAD5YDI9_9APHY</name>
<proteinExistence type="predicted"/>
<gene>
    <name evidence="1" type="ORF">NLI96_g8918</name>
</gene>